<proteinExistence type="predicted"/>
<dbReference type="Pfam" id="PF06082">
    <property type="entry name" value="YjbH"/>
    <property type="match status" value="1"/>
</dbReference>
<comment type="caution">
    <text evidence="1">The sequence shown here is derived from an EMBL/GenBank/DDBJ whole genome shotgun (WGS) entry which is preliminary data.</text>
</comment>
<dbReference type="AlphaFoldDB" id="A0AAW4ZRU5"/>
<protein>
    <submittedName>
        <fullName evidence="1">YjbH domain-containing protein</fullName>
    </submittedName>
</protein>
<dbReference type="InterPro" id="IPR010344">
    <property type="entry name" value="YbjH"/>
</dbReference>
<sequence length="729" mass="82944">MIMAVFYFTKKIFIVVVLAFFISYSHADDFSYPTLHHSNSDFGGVGLMQMPTARMHQEGELTLGASFNQDYYNYWLSLQLFPWLETTIRYTQIPDFLYNTNENFSGDTLRTDKGIDIKIRLLKESYWFPKLAIGLRDLGGTGVFDGEFIVANKQFRAIDFTLGLGWGYIGQRGNIKNPLCAINNKYCYRDYYSGYNPTGGILETNRLFKGNSAIFGGIEYQTPFSPLQLKLEYDGNDYSQDYRVQRGHDARIQRSPFNIGIVYQVTNWATANISYERGNMVSFGLSVNTNFNQLKSSWLDEPIPSITTTPTANQLTTEQWQQLAQDVENIAGYKNPTIYQNSDSSITVVAEQVKYRDRDQAQLRAGILLNNQAPAVEEFKIVETVANQPITETILNHQQLLQVVNNDYIGSNITDSRTTAAPQDIQGQPMIDLNQNWYVGIAPTLQQSLGGSEGFYMFNVGVTASADYWFNNHVTVGGSVYLNLYDTYDKFKYDVPPDGTHNKRVRTLVRQYITDNTLRMNNLQLTWLDQVSSDWYAQAYAGYLEVMFGGVGSEVLYRPVGSNWALGLDINYVKQRDPHSAFGFFKDQTQYDDQLGRPYEVQTGITTGNLTVYYQPQWQWLPNTLLKVSAGRYLAEDTGITIDFSKQFDSGIITGAFITKTNMSAEEYGEGSFNKGFYLSIPFDILTVKPSTNRANISWLPMTRDGGQLLGHKYYLYNLTDSRNPQHKR</sequence>
<organism evidence="1 2">
    <name type="scientific">Photobacterium phosphoreum</name>
    <dbReference type="NCBI Taxonomy" id="659"/>
    <lineage>
        <taxon>Bacteria</taxon>
        <taxon>Pseudomonadati</taxon>
        <taxon>Pseudomonadota</taxon>
        <taxon>Gammaproteobacteria</taxon>
        <taxon>Vibrionales</taxon>
        <taxon>Vibrionaceae</taxon>
        <taxon>Photobacterium</taxon>
    </lineage>
</organism>
<accession>A0AAW4ZRU5</accession>
<dbReference type="Proteomes" id="UP000813876">
    <property type="component" value="Unassembled WGS sequence"/>
</dbReference>
<evidence type="ECO:0000313" key="1">
    <source>
        <dbReference type="EMBL" id="MCF2300801.1"/>
    </source>
</evidence>
<gene>
    <name evidence="1" type="ORF">GLP33_03555</name>
</gene>
<evidence type="ECO:0000313" key="2">
    <source>
        <dbReference type="Proteomes" id="UP000813876"/>
    </source>
</evidence>
<reference evidence="1" key="1">
    <citation type="submission" date="2019-11" db="EMBL/GenBank/DDBJ databases">
        <title>Comparative genomics of photobacteria reveal adaptation to distinct habitats.</title>
        <authorList>
            <person name="Fuertes-Perez S."/>
            <person name="Hilgarth M."/>
            <person name="Vogel R.F."/>
        </authorList>
    </citation>
    <scope>NUCLEOTIDE SEQUENCE</scope>
    <source>
        <strain evidence="1">TMW2.2145</strain>
    </source>
</reference>
<dbReference type="EMBL" id="WMCP01000002">
    <property type="protein sequence ID" value="MCF2300801.1"/>
    <property type="molecule type" value="Genomic_DNA"/>
</dbReference>
<name>A0AAW4ZRU5_PHOPO</name>